<dbReference type="OrthoDB" id="9804578at2"/>
<organism evidence="11 12">
    <name type="scientific">Hydromonas duriensis</name>
    <dbReference type="NCBI Taxonomy" id="1527608"/>
    <lineage>
        <taxon>Bacteria</taxon>
        <taxon>Pseudomonadati</taxon>
        <taxon>Pseudomonadota</taxon>
        <taxon>Betaproteobacteria</taxon>
        <taxon>Burkholderiales</taxon>
        <taxon>Burkholderiaceae</taxon>
        <taxon>Hydromonas</taxon>
    </lineage>
</organism>
<dbReference type="SUPFAM" id="SSF51366">
    <property type="entry name" value="Ribulose-phoshate binding barrel"/>
    <property type="match status" value="1"/>
</dbReference>
<evidence type="ECO:0000256" key="1">
    <source>
        <dbReference type="ARBA" id="ARBA00003365"/>
    </source>
</evidence>
<keyword evidence="5 9" id="KW-0822">Tryptophan biosynthesis</keyword>
<name>A0A4R6Y2I0_9BURK</name>
<dbReference type="InterPro" id="IPR018204">
    <property type="entry name" value="Trp_synthase_alpha_AS"/>
</dbReference>
<comment type="similarity">
    <text evidence="9 10">Belongs to the TrpA family.</text>
</comment>
<dbReference type="HAMAP" id="MF_00131">
    <property type="entry name" value="Trp_synth_alpha"/>
    <property type="match status" value="1"/>
</dbReference>
<dbReference type="InterPro" id="IPR011060">
    <property type="entry name" value="RibuloseP-bd_barrel"/>
</dbReference>
<dbReference type="AlphaFoldDB" id="A0A4R6Y2I0"/>
<evidence type="ECO:0000256" key="3">
    <source>
        <dbReference type="ARBA" id="ARBA00011270"/>
    </source>
</evidence>
<reference evidence="11 12" key="1">
    <citation type="submission" date="2019-03" db="EMBL/GenBank/DDBJ databases">
        <title>Genomic Encyclopedia of Type Strains, Phase IV (KMG-IV): sequencing the most valuable type-strain genomes for metagenomic binning, comparative biology and taxonomic classification.</title>
        <authorList>
            <person name="Goeker M."/>
        </authorList>
    </citation>
    <scope>NUCLEOTIDE SEQUENCE [LARGE SCALE GENOMIC DNA]</scope>
    <source>
        <strain evidence="11 12">DSM 102852</strain>
    </source>
</reference>
<dbReference type="NCBIfam" id="TIGR00262">
    <property type="entry name" value="trpA"/>
    <property type="match status" value="1"/>
</dbReference>
<evidence type="ECO:0000256" key="2">
    <source>
        <dbReference type="ARBA" id="ARBA00004733"/>
    </source>
</evidence>
<protein>
    <recommendedName>
        <fullName evidence="9">Tryptophan synthase alpha chain</fullName>
        <ecNumber evidence="9">4.2.1.20</ecNumber>
    </recommendedName>
</protein>
<dbReference type="GO" id="GO:0005829">
    <property type="term" value="C:cytosol"/>
    <property type="evidence" value="ECO:0007669"/>
    <property type="project" value="TreeGrafter"/>
</dbReference>
<feature type="active site" description="Proton acceptor" evidence="9">
    <location>
        <position position="49"/>
    </location>
</feature>
<dbReference type="Pfam" id="PF00290">
    <property type="entry name" value="Trp_syntA"/>
    <property type="match status" value="1"/>
</dbReference>
<keyword evidence="12" id="KW-1185">Reference proteome</keyword>
<dbReference type="Proteomes" id="UP000294480">
    <property type="component" value="Unassembled WGS sequence"/>
</dbReference>
<keyword evidence="7 9" id="KW-0456">Lyase</keyword>
<evidence type="ECO:0000313" key="11">
    <source>
        <dbReference type="EMBL" id="TDR30517.1"/>
    </source>
</evidence>
<evidence type="ECO:0000256" key="8">
    <source>
        <dbReference type="ARBA" id="ARBA00049047"/>
    </source>
</evidence>
<comment type="catalytic activity">
    <reaction evidence="8 9">
        <text>(1S,2R)-1-C-(indol-3-yl)glycerol 3-phosphate + L-serine = D-glyceraldehyde 3-phosphate + L-tryptophan + H2O</text>
        <dbReference type="Rhea" id="RHEA:10532"/>
        <dbReference type="ChEBI" id="CHEBI:15377"/>
        <dbReference type="ChEBI" id="CHEBI:33384"/>
        <dbReference type="ChEBI" id="CHEBI:57912"/>
        <dbReference type="ChEBI" id="CHEBI:58866"/>
        <dbReference type="ChEBI" id="CHEBI:59776"/>
        <dbReference type="EC" id="4.2.1.20"/>
    </reaction>
</comment>
<evidence type="ECO:0000256" key="9">
    <source>
        <dbReference type="HAMAP-Rule" id="MF_00131"/>
    </source>
</evidence>
<dbReference type="EC" id="4.2.1.20" evidence="9"/>
<evidence type="ECO:0000313" key="12">
    <source>
        <dbReference type="Proteomes" id="UP000294480"/>
    </source>
</evidence>
<comment type="caution">
    <text evidence="11">The sequence shown here is derived from an EMBL/GenBank/DDBJ whole genome shotgun (WGS) entry which is preliminary data.</text>
</comment>
<comment type="function">
    <text evidence="1 9">The alpha subunit is responsible for the aldol cleavage of indoleglycerol phosphate to indole and glyceraldehyde 3-phosphate.</text>
</comment>
<dbReference type="InterPro" id="IPR013785">
    <property type="entry name" value="Aldolase_TIM"/>
</dbReference>
<feature type="active site" description="Proton acceptor" evidence="9">
    <location>
        <position position="60"/>
    </location>
</feature>
<dbReference type="PANTHER" id="PTHR43406">
    <property type="entry name" value="TRYPTOPHAN SYNTHASE, ALPHA CHAIN"/>
    <property type="match status" value="1"/>
</dbReference>
<dbReference type="GO" id="GO:0004834">
    <property type="term" value="F:tryptophan synthase activity"/>
    <property type="evidence" value="ECO:0007669"/>
    <property type="project" value="UniProtKB-UniRule"/>
</dbReference>
<proteinExistence type="inferred from homology"/>
<evidence type="ECO:0000256" key="5">
    <source>
        <dbReference type="ARBA" id="ARBA00022822"/>
    </source>
</evidence>
<sequence>MTRLSTQLAANKLSNRKNLVTFITAGDPSVRMTLKLMHALVSAGVDVIELGVPFSDPMADGPVIQRASERAVANGVGISDVLQLVSEFRSTNKSTPVVLMGYANPIEHMGQTAFIQQAVASGVDGVLVVDYPPEESIEFSNKARDAGLNVIYLVAPTTAEARMVSTARVASGFIYYVSLKGVTGAGNLDVGAVKEQVAKLRLHTDLPINVGFGISDSASARAVAEVADGVVIGSKLITLIENAVNEGQDAEHIVREWTADVRSVLDA</sequence>
<comment type="pathway">
    <text evidence="2 9">Amino-acid biosynthesis; L-tryptophan biosynthesis; L-tryptophan from chorismate: step 5/5.</text>
</comment>
<comment type="subunit">
    <text evidence="3 9">Tetramer of two alpha and two beta chains.</text>
</comment>
<dbReference type="Gene3D" id="3.20.20.70">
    <property type="entry name" value="Aldolase class I"/>
    <property type="match status" value="1"/>
</dbReference>
<dbReference type="EMBL" id="SNZE01000020">
    <property type="protein sequence ID" value="TDR30517.1"/>
    <property type="molecule type" value="Genomic_DNA"/>
</dbReference>
<keyword evidence="6 9" id="KW-0057">Aromatic amino acid biosynthesis</keyword>
<evidence type="ECO:0000256" key="7">
    <source>
        <dbReference type="ARBA" id="ARBA00023239"/>
    </source>
</evidence>
<accession>A0A4R6Y2I0</accession>
<dbReference type="FunFam" id="3.20.20.70:FF:000037">
    <property type="entry name" value="Tryptophan synthase alpha chain"/>
    <property type="match status" value="1"/>
</dbReference>
<gene>
    <name evidence="9" type="primary">trpA</name>
    <name evidence="11" type="ORF">DFR44_12027</name>
</gene>
<evidence type="ECO:0000256" key="4">
    <source>
        <dbReference type="ARBA" id="ARBA00022605"/>
    </source>
</evidence>
<dbReference type="RefSeq" id="WP_133621123.1">
    <property type="nucleotide sequence ID" value="NZ_SNZE01000020.1"/>
</dbReference>
<dbReference type="PANTHER" id="PTHR43406:SF1">
    <property type="entry name" value="TRYPTOPHAN SYNTHASE ALPHA CHAIN, CHLOROPLASTIC"/>
    <property type="match status" value="1"/>
</dbReference>
<dbReference type="InterPro" id="IPR002028">
    <property type="entry name" value="Trp_synthase_suA"/>
</dbReference>
<dbReference type="UniPathway" id="UPA00035">
    <property type="reaction ID" value="UER00044"/>
</dbReference>
<evidence type="ECO:0000256" key="10">
    <source>
        <dbReference type="RuleBase" id="RU003662"/>
    </source>
</evidence>
<dbReference type="CDD" id="cd04724">
    <property type="entry name" value="Tryptophan_synthase_alpha"/>
    <property type="match status" value="1"/>
</dbReference>
<evidence type="ECO:0000256" key="6">
    <source>
        <dbReference type="ARBA" id="ARBA00023141"/>
    </source>
</evidence>
<keyword evidence="4 9" id="KW-0028">Amino-acid biosynthesis</keyword>
<dbReference type="PROSITE" id="PS00167">
    <property type="entry name" value="TRP_SYNTHASE_ALPHA"/>
    <property type="match status" value="1"/>
</dbReference>